<comment type="caution">
    <text evidence="2">The sequence shown here is derived from an EMBL/GenBank/DDBJ whole genome shotgun (WGS) entry which is preliminary data.</text>
</comment>
<protein>
    <submittedName>
        <fullName evidence="2">Surface-anchored protein</fullName>
    </submittedName>
</protein>
<keyword evidence="1" id="KW-0732">Signal</keyword>
<gene>
    <name evidence="2" type="ORF">J2S44_001302</name>
</gene>
<reference evidence="2 3" key="1">
    <citation type="submission" date="2023-07" db="EMBL/GenBank/DDBJ databases">
        <title>Sequencing the genomes of 1000 actinobacteria strains.</title>
        <authorList>
            <person name="Klenk H.-P."/>
        </authorList>
    </citation>
    <scope>NUCLEOTIDE SEQUENCE [LARGE SCALE GENOMIC DNA]</scope>
    <source>
        <strain evidence="2 3">DSM 44711</strain>
    </source>
</reference>
<dbReference type="CDD" id="cd00063">
    <property type="entry name" value="FN3"/>
    <property type="match status" value="1"/>
</dbReference>
<keyword evidence="3" id="KW-1185">Reference proteome</keyword>
<sequence length="472" mass="48163">MNALRRRAAAGSVAATLLAGLIAAGPAHAADAVVLSQGHTDAIDVRYTNGALGLWVNDDTVSPPVSRSVEDVTFQVLPGARTEVPDLEAFAFLGAPGTPIWMLPQVQEPSLLWPGWNTTGLASGTFRDDSVRLSLVGVDGPGAVTVFDTSSLGEPNIRFRSADGLPDRIDVPVHTHAHASWVFGATGRYTLTFRADATLADGTALSTGPVRYRFLVGDAVALSISGLADSYPPGRTVTLQAVRTPQGPDTGYRWYSRRPGADAFTEITGETGAAYRFTATEALSGTEYQVRLADGTTSAPVTLRVTTTPPPGGTSKSVTASIDPSAGALVLSVLPEDRAITLPPAALSPGGDAWETGGALRPVTVTDTRAGAPGWSVSGQVSGGFRTGDGASFGAQHLGWTPTVVSQGAEQGVQAGPVATPGGSGLGTGALLATAPAGQGRGTAKLDAQLRLSVPTETAAGTYTGTLTLTVI</sequence>
<evidence type="ECO:0000313" key="3">
    <source>
        <dbReference type="Proteomes" id="UP001183629"/>
    </source>
</evidence>
<feature type="chain" id="PRO_5042094937" evidence="1">
    <location>
        <begin position="30"/>
        <end position="472"/>
    </location>
</feature>
<accession>A0AAE3ZJI6</accession>
<feature type="signal peptide" evidence="1">
    <location>
        <begin position="1"/>
        <end position="29"/>
    </location>
</feature>
<dbReference type="InterPro" id="IPR022435">
    <property type="entry name" value="Surface-anchored_actinobac"/>
</dbReference>
<name>A0AAE3ZJI6_9ACTN</name>
<proteinExistence type="predicted"/>
<organism evidence="2 3">
    <name type="scientific">Catenuloplanes niger</name>
    <dbReference type="NCBI Taxonomy" id="587534"/>
    <lineage>
        <taxon>Bacteria</taxon>
        <taxon>Bacillati</taxon>
        <taxon>Actinomycetota</taxon>
        <taxon>Actinomycetes</taxon>
        <taxon>Micromonosporales</taxon>
        <taxon>Micromonosporaceae</taxon>
        <taxon>Catenuloplanes</taxon>
    </lineage>
</organism>
<dbReference type="NCBIfam" id="TIGR03769">
    <property type="entry name" value="P_ac_wall_RPT"/>
    <property type="match status" value="1"/>
</dbReference>
<evidence type="ECO:0000256" key="1">
    <source>
        <dbReference type="SAM" id="SignalP"/>
    </source>
</evidence>
<dbReference type="AlphaFoldDB" id="A0AAE3ZJI6"/>
<dbReference type="RefSeq" id="WP_310409830.1">
    <property type="nucleotide sequence ID" value="NZ_JAVDYC010000001.1"/>
</dbReference>
<dbReference type="EMBL" id="JAVDYC010000001">
    <property type="protein sequence ID" value="MDR7321052.1"/>
    <property type="molecule type" value="Genomic_DNA"/>
</dbReference>
<dbReference type="InterPro" id="IPR003961">
    <property type="entry name" value="FN3_dom"/>
</dbReference>
<evidence type="ECO:0000313" key="2">
    <source>
        <dbReference type="EMBL" id="MDR7321052.1"/>
    </source>
</evidence>
<dbReference type="NCBIfam" id="NF038134">
    <property type="entry name" value="choice_anch_M"/>
    <property type="match status" value="1"/>
</dbReference>
<dbReference type="Proteomes" id="UP001183629">
    <property type="component" value="Unassembled WGS sequence"/>
</dbReference>